<keyword evidence="5" id="KW-1185">Reference proteome</keyword>
<dbReference type="CDD" id="cd07129">
    <property type="entry name" value="ALDH_KGSADH"/>
    <property type="match status" value="1"/>
</dbReference>
<dbReference type="InterPro" id="IPR044151">
    <property type="entry name" value="ALDH_KGSADH"/>
</dbReference>
<dbReference type="RefSeq" id="WP_344196924.1">
    <property type="nucleotide sequence ID" value="NZ_BAAAME010000002.1"/>
</dbReference>
<evidence type="ECO:0000256" key="2">
    <source>
        <dbReference type="SAM" id="MobiDB-lite"/>
    </source>
</evidence>
<evidence type="ECO:0000313" key="5">
    <source>
        <dbReference type="Proteomes" id="UP001501057"/>
    </source>
</evidence>
<dbReference type="InterPro" id="IPR016162">
    <property type="entry name" value="Ald_DH_N"/>
</dbReference>
<name>A0ABN2JFR6_9ACTN</name>
<dbReference type="SUPFAM" id="SSF53720">
    <property type="entry name" value="ALDH-like"/>
    <property type="match status" value="1"/>
</dbReference>
<dbReference type="PANTHER" id="PTHR43353">
    <property type="entry name" value="SUCCINATE-SEMIALDEHYDE DEHYDROGENASE, MITOCHONDRIAL"/>
    <property type="match status" value="1"/>
</dbReference>
<dbReference type="Gene3D" id="3.40.605.10">
    <property type="entry name" value="Aldehyde Dehydrogenase, Chain A, domain 1"/>
    <property type="match status" value="1"/>
</dbReference>
<dbReference type="InterPro" id="IPR016161">
    <property type="entry name" value="Ald_DH/histidinol_DH"/>
</dbReference>
<proteinExistence type="predicted"/>
<dbReference type="InterPro" id="IPR015590">
    <property type="entry name" value="Aldehyde_DH_dom"/>
</dbReference>
<dbReference type="Gene3D" id="3.40.309.10">
    <property type="entry name" value="Aldehyde Dehydrogenase, Chain A, domain 2"/>
    <property type="match status" value="1"/>
</dbReference>
<gene>
    <name evidence="4" type="ORF">GCM10009710_02670</name>
</gene>
<reference evidence="4 5" key="1">
    <citation type="journal article" date="2019" name="Int. J. Syst. Evol. Microbiol.">
        <title>The Global Catalogue of Microorganisms (GCM) 10K type strain sequencing project: providing services to taxonomists for standard genome sequencing and annotation.</title>
        <authorList>
            <consortium name="The Broad Institute Genomics Platform"/>
            <consortium name="The Broad Institute Genome Sequencing Center for Infectious Disease"/>
            <person name="Wu L."/>
            <person name="Ma J."/>
        </authorList>
    </citation>
    <scope>NUCLEOTIDE SEQUENCE [LARGE SCALE GENOMIC DNA]</scope>
    <source>
        <strain evidence="4 5">JCM 13518</strain>
    </source>
</reference>
<evidence type="ECO:0000313" key="4">
    <source>
        <dbReference type="EMBL" id="GAA1725347.1"/>
    </source>
</evidence>
<evidence type="ECO:0000259" key="3">
    <source>
        <dbReference type="Pfam" id="PF00171"/>
    </source>
</evidence>
<dbReference type="Pfam" id="PF00171">
    <property type="entry name" value="Aldedh"/>
    <property type="match status" value="1"/>
</dbReference>
<comment type="caution">
    <text evidence="4">The sequence shown here is derived from an EMBL/GenBank/DDBJ whole genome shotgun (WGS) entry which is preliminary data.</text>
</comment>
<feature type="region of interest" description="Disordered" evidence="2">
    <location>
        <begin position="485"/>
        <end position="512"/>
    </location>
</feature>
<keyword evidence="1" id="KW-0560">Oxidoreductase</keyword>
<organism evidence="4 5">
    <name type="scientific">Aeromicrobium alkaliterrae</name>
    <dbReference type="NCBI Taxonomy" id="302168"/>
    <lineage>
        <taxon>Bacteria</taxon>
        <taxon>Bacillati</taxon>
        <taxon>Actinomycetota</taxon>
        <taxon>Actinomycetes</taxon>
        <taxon>Propionibacteriales</taxon>
        <taxon>Nocardioidaceae</taxon>
        <taxon>Aeromicrobium</taxon>
    </lineage>
</organism>
<dbReference type="InterPro" id="IPR050740">
    <property type="entry name" value="Aldehyde_DH_Superfamily"/>
</dbReference>
<feature type="domain" description="Aldehyde dehydrogenase" evidence="3">
    <location>
        <begin position="3"/>
        <end position="449"/>
    </location>
</feature>
<sequence>MTFTAINPATGEPVGPAFPEHGPADVEAATLKAAAAFPAFRATTPEVRAAFLESVAAHIEASTDELWPTVQAETGLPLGRVQGETGRTVGQLRLFAKVVRDGAWRDVRIDPALPDRAPLPRPDLRQRAVPVGPVAVFGASNFPLAFSVAGGDTASAFAAGCPVVVKGHPAHPGTSEIVGRAISAAVAESGLPEGVFSLLQGTTHELGTALVTDPRIKAVGFTGSRGGGLALVAAAQARPVPIPVYAEMSAVNPVFLLPGALEERAGEVARGFVTSLTGSAGQLCTKPGLVFVADGAGADEFVKVASDALTDVAAGPMLTAGIAAAFDSATDRTGGTDGVTQVGAGAAPEVPVSATPRLFETTDAVLDANPNLHDEMFGPAALVVRVADPARLPELAERLEGQLTATLHLGEGDDDLARDLIGELELVAGRVLVNGWPTGVDVGHTMVHGGPFPATSAPATTSVGSRAIERFLRPVAYQDVPAALLPPELRDENPYSVPRTVDGRLEPAPTQE</sequence>
<protein>
    <submittedName>
        <fullName evidence="4">Aldehyde dehydrogenase (NADP(+))</fullName>
    </submittedName>
</protein>
<accession>A0ABN2JFR6</accession>
<dbReference type="PANTHER" id="PTHR43353:SF3">
    <property type="entry name" value="ALDEHYDE DEHYDROGENASE-RELATED"/>
    <property type="match status" value="1"/>
</dbReference>
<dbReference type="Proteomes" id="UP001501057">
    <property type="component" value="Unassembled WGS sequence"/>
</dbReference>
<dbReference type="EMBL" id="BAAAME010000002">
    <property type="protein sequence ID" value="GAA1725347.1"/>
    <property type="molecule type" value="Genomic_DNA"/>
</dbReference>
<evidence type="ECO:0000256" key="1">
    <source>
        <dbReference type="ARBA" id="ARBA00023002"/>
    </source>
</evidence>
<dbReference type="InterPro" id="IPR016163">
    <property type="entry name" value="Ald_DH_C"/>
</dbReference>